<keyword evidence="4" id="KW-0411">Iron-sulfur</keyword>
<gene>
    <name evidence="7" type="ORF">S01H1_06381</name>
</gene>
<dbReference type="PROSITE" id="PS00198">
    <property type="entry name" value="4FE4S_FER_1"/>
    <property type="match status" value="1"/>
</dbReference>
<feature type="domain" description="4Fe-4S ferredoxin-type" evidence="6">
    <location>
        <begin position="66"/>
        <end position="98"/>
    </location>
</feature>
<dbReference type="AlphaFoldDB" id="X0SXP6"/>
<dbReference type="PROSITE" id="PS51379">
    <property type="entry name" value="4FE4S_FER_2"/>
    <property type="match status" value="2"/>
</dbReference>
<proteinExistence type="inferred from homology"/>
<comment type="caution">
    <text evidence="7">The sequence shown here is derived from an EMBL/GenBank/DDBJ whole genome shotgun (WGS) entry which is preliminary data.</text>
</comment>
<dbReference type="Gene3D" id="3.30.70.3270">
    <property type="match status" value="1"/>
</dbReference>
<evidence type="ECO:0000259" key="6">
    <source>
        <dbReference type="PROSITE" id="PS51379"/>
    </source>
</evidence>
<name>X0SXP6_9ZZZZ</name>
<dbReference type="EMBL" id="BARS01003299">
    <property type="protein sequence ID" value="GAF80702.1"/>
    <property type="molecule type" value="Genomic_DNA"/>
</dbReference>
<organism evidence="7">
    <name type="scientific">marine sediment metagenome</name>
    <dbReference type="NCBI Taxonomy" id="412755"/>
    <lineage>
        <taxon>unclassified sequences</taxon>
        <taxon>metagenomes</taxon>
        <taxon>ecological metagenomes</taxon>
    </lineage>
</organism>
<dbReference type="NCBIfam" id="TIGR01971">
    <property type="entry name" value="NuoI"/>
    <property type="match status" value="1"/>
</dbReference>
<dbReference type="InterPro" id="IPR017900">
    <property type="entry name" value="4Fe4S_Fe_S_CS"/>
</dbReference>
<evidence type="ECO:0000256" key="1">
    <source>
        <dbReference type="ARBA" id="ARBA00022485"/>
    </source>
</evidence>
<dbReference type="InterPro" id="IPR010226">
    <property type="entry name" value="NADH_quinone_OxRdtase_chainI"/>
</dbReference>
<dbReference type="GO" id="GO:0016020">
    <property type="term" value="C:membrane"/>
    <property type="evidence" value="ECO:0007669"/>
    <property type="project" value="InterPro"/>
</dbReference>
<evidence type="ECO:0000313" key="7">
    <source>
        <dbReference type="EMBL" id="GAF80702.1"/>
    </source>
</evidence>
<dbReference type="SUPFAM" id="SSF54862">
    <property type="entry name" value="4Fe-4S ferredoxins"/>
    <property type="match status" value="1"/>
</dbReference>
<keyword evidence="3" id="KW-0408">Iron</keyword>
<sequence>MMGDKDILVVDEPRLSAAERLYLPQIFDGMLTTIRHLYKTLFKGPITVQYPEEQRELRVENYRGVHRLNRDEQGRVACVACFMCATACPAHCIHIEAGEAPWDDREKYPVRFDIDELRCIYCGMCEEACPVDAIELTHLHDIVGCSREEMIFDLERLLAVYDQTAPAKPRKNPRITGYPGTGSRAANEPVGMEGSSPGETPP</sequence>
<dbReference type="HAMAP" id="MF_01351">
    <property type="entry name" value="NDH1_NuoI"/>
    <property type="match status" value="1"/>
</dbReference>
<dbReference type="Pfam" id="PF00037">
    <property type="entry name" value="Fer4"/>
    <property type="match status" value="1"/>
</dbReference>
<evidence type="ECO:0000256" key="4">
    <source>
        <dbReference type="ARBA" id="ARBA00023014"/>
    </source>
</evidence>
<evidence type="ECO:0000256" key="2">
    <source>
        <dbReference type="ARBA" id="ARBA00022723"/>
    </source>
</evidence>
<protein>
    <recommendedName>
        <fullName evidence="6">4Fe-4S ferredoxin-type domain-containing protein</fullName>
    </recommendedName>
</protein>
<dbReference type="GO" id="GO:0046872">
    <property type="term" value="F:metal ion binding"/>
    <property type="evidence" value="ECO:0007669"/>
    <property type="project" value="UniProtKB-KW"/>
</dbReference>
<dbReference type="GO" id="GO:0051539">
    <property type="term" value="F:4 iron, 4 sulfur cluster binding"/>
    <property type="evidence" value="ECO:0007669"/>
    <property type="project" value="UniProtKB-KW"/>
</dbReference>
<dbReference type="GO" id="GO:0016651">
    <property type="term" value="F:oxidoreductase activity, acting on NAD(P)H"/>
    <property type="evidence" value="ECO:0007669"/>
    <property type="project" value="InterPro"/>
</dbReference>
<evidence type="ECO:0000256" key="3">
    <source>
        <dbReference type="ARBA" id="ARBA00023004"/>
    </source>
</evidence>
<feature type="region of interest" description="Disordered" evidence="5">
    <location>
        <begin position="167"/>
        <end position="202"/>
    </location>
</feature>
<dbReference type="PANTHER" id="PTHR10849">
    <property type="entry name" value="NADH DEHYDROGENASE UBIQUINONE IRON-SULFUR PROTEIN 8, MITOCHONDRIAL"/>
    <property type="match status" value="1"/>
</dbReference>
<evidence type="ECO:0000256" key="5">
    <source>
        <dbReference type="SAM" id="MobiDB-lite"/>
    </source>
</evidence>
<accession>X0SXP6</accession>
<feature type="domain" description="4Fe-4S ferredoxin-type" evidence="6">
    <location>
        <begin position="110"/>
        <end position="139"/>
    </location>
</feature>
<keyword evidence="1" id="KW-0004">4Fe-4S</keyword>
<dbReference type="InterPro" id="IPR017896">
    <property type="entry name" value="4Fe4S_Fe-S-bd"/>
</dbReference>
<keyword evidence="2" id="KW-0479">Metal-binding</keyword>
<reference evidence="7" key="1">
    <citation type="journal article" date="2014" name="Front. Microbiol.">
        <title>High frequency of phylogenetically diverse reductive dehalogenase-homologous genes in deep subseafloor sedimentary metagenomes.</title>
        <authorList>
            <person name="Kawai M."/>
            <person name="Futagami T."/>
            <person name="Toyoda A."/>
            <person name="Takaki Y."/>
            <person name="Nishi S."/>
            <person name="Hori S."/>
            <person name="Arai W."/>
            <person name="Tsubouchi T."/>
            <person name="Morono Y."/>
            <person name="Uchiyama I."/>
            <person name="Ito T."/>
            <person name="Fujiyama A."/>
            <person name="Inagaki F."/>
            <person name="Takami H."/>
        </authorList>
    </citation>
    <scope>NUCLEOTIDE SEQUENCE</scope>
    <source>
        <strain evidence="7">Expedition CK06-06</strain>
    </source>
</reference>